<evidence type="ECO:0000313" key="1">
    <source>
        <dbReference type="EMBL" id="MFC7179986.1"/>
    </source>
</evidence>
<dbReference type="EMBL" id="JBHTAJ010000015">
    <property type="protein sequence ID" value="MFC7179986.1"/>
    <property type="molecule type" value="Genomic_DNA"/>
</dbReference>
<protein>
    <recommendedName>
        <fullName evidence="3">FXSXX-COOH protein</fullName>
    </recommendedName>
</protein>
<name>A0ABW2FRR9_9ACTN</name>
<evidence type="ECO:0008006" key="3">
    <source>
        <dbReference type="Google" id="ProtNLM"/>
    </source>
</evidence>
<gene>
    <name evidence="1" type="ORF">ACFQMG_10495</name>
</gene>
<reference evidence="2" key="1">
    <citation type="journal article" date="2019" name="Int. J. Syst. Evol. Microbiol.">
        <title>The Global Catalogue of Microorganisms (GCM) 10K type strain sequencing project: providing services to taxonomists for standard genome sequencing and annotation.</title>
        <authorList>
            <consortium name="The Broad Institute Genomics Platform"/>
            <consortium name="The Broad Institute Genome Sequencing Center for Infectious Disease"/>
            <person name="Wu L."/>
            <person name="Ma J."/>
        </authorList>
    </citation>
    <scope>NUCLEOTIDE SEQUENCE [LARGE SCALE GENOMIC DNA]</scope>
    <source>
        <strain evidence="2">CGMCC 1.12859</strain>
    </source>
</reference>
<dbReference type="RefSeq" id="WP_345704111.1">
    <property type="nucleotide sequence ID" value="NZ_BAABKV010000001.1"/>
</dbReference>
<evidence type="ECO:0000313" key="2">
    <source>
        <dbReference type="Proteomes" id="UP001596435"/>
    </source>
</evidence>
<keyword evidence="2" id="KW-1185">Reference proteome</keyword>
<proteinExistence type="predicted"/>
<accession>A0ABW2FRR9</accession>
<sequence length="52" mass="5352">MVTEAEHTRMTLRGVRATRVATSASTLLGTPAVQEIPNPGGAILLDCAVFAG</sequence>
<organism evidence="1 2">
    <name type="scientific">Kitasatospora paranensis</name>
    <dbReference type="NCBI Taxonomy" id="258053"/>
    <lineage>
        <taxon>Bacteria</taxon>
        <taxon>Bacillati</taxon>
        <taxon>Actinomycetota</taxon>
        <taxon>Actinomycetes</taxon>
        <taxon>Kitasatosporales</taxon>
        <taxon>Streptomycetaceae</taxon>
        <taxon>Kitasatospora</taxon>
    </lineage>
</organism>
<comment type="caution">
    <text evidence="1">The sequence shown here is derived from an EMBL/GenBank/DDBJ whole genome shotgun (WGS) entry which is preliminary data.</text>
</comment>
<dbReference type="Proteomes" id="UP001596435">
    <property type="component" value="Unassembled WGS sequence"/>
</dbReference>